<dbReference type="GO" id="GO:0099577">
    <property type="term" value="P:regulation of translation at presynapse, modulating synaptic transmission"/>
    <property type="evidence" value="ECO:0007669"/>
    <property type="project" value="TreeGrafter"/>
</dbReference>
<dbReference type="EMBL" id="LR899011">
    <property type="protein sequence ID" value="CAD7085235.1"/>
    <property type="molecule type" value="Genomic_DNA"/>
</dbReference>
<dbReference type="CDD" id="cd22427">
    <property type="entry name" value="KH_I_FMR1_FXR_rpt3"/>
    <property type="match status" value="1"/>
</dbReference>
<accession>A0A7R8UR65</accession>
<reference evidence="19 20" key="1">
    <citation type="submission" date="2020-11" db="EMBL/GenBank/DDBJ databases">
        <authorList>
            <person name="Wallbank WR R."/>
            <person name="Pardo Diaz C."/>
            <person name="Kozak K."/>
            <person name="Martin S."/>
            <person name="Jiggins C."/>
            <person name="Moest M."/>
            <person name="Warren A I."/>
            <person name="Generalovic N T."/>
            <person name="Byers J.R.P. K."/>
            <person name="Montejo-Kovacevich G."/>
            <person name="Yen C E."/>
        </authorList>
    </citation>
    <scope>NUCLEOTIDE SEQUENCE [LARGE SCALE GENOMIC DNA]</scope>
</reference>
<dbReference type="Proteomes" id="UP000594454">
    <property type="component" value="Chromosome 3"/>
</dbReference>
<keyword evidence="12" id="KW-0966">Cell projection</keyword>
<keyword evidence="9 15" id="KW-0694">RNA-binding</keyword>
<dbReference type="PROSITE" id="PS51641">
    <property type="entry name" value="AGENET_LIKE"/>
    <property type="match status" value="1"/>
</dbReference>
<dbReference type="GO" id="GO:0043005">
    <property type="term" value="C:neuron projection"/>
    <property type="evidence" value="ECO:0007669"/>
    <property type="project" value="UniProtKB-SubCell"/>
</dbReference>
<dbReference type="InterPro" id="IPR004088">
    <property type="entry name" value="KH_dom_type_1"/>
</dbReference>
<proteinExistence type="inferred from homology"/>
<dbReference type="Pfam" id="PF18336">
    <property type="entry name" value="Tudor_FRX1"/>
    <property type="match status" value="1"/>
</dbReference>
<protein>
    <recommendedName>
        <fullName evidence="18">Agenet-like domain-containing protein</fullName>
    </recommendedName>
</protein>
<dbReference type="AlphaFoldDB" id="A0A7R8UR65"/>
<keyword evidence="16" id="KW-0175">Coiled coil</keyword>
<evidence type="ECO:0000256" key="8">
    <source>
        <dbReference type="ARBA" id="ARBA00022845"/>
    </source>
</evidence>
<dbReference type="FunFam" id="3.30.1370.10:FF:000004">
    <property type="entry name" value="Fragile X mental retardation 1, isoform CRA_e"/>
    <property type="match status" value="1"/>
</dbReference>
<feature type="compositionally biased region" description="Basic and acidic residues" evidence="17">
    <location>
        <begin position="437"/>
        <end position="457"/>
    </location>
</feature>
<evidence type="ECO:0000256" key="16">
    <source>
        <dbReference type="SAM" id="Coils"/>
    </source>
</evidence>
<dbReference type="GO" id="GO:1990904">
    <property type="term" value="C:ribonucleoprotein complex"/>
    <property type="evidence" value="ECO:0007669"/>
    <property type="project" value="UniProtKB-KW"/>
</dbReference>
<evidence type="ECO:0000256" key="7">
    <source>
        <dbReference type="ARBA" id="ARBA00022737"/>
    </source>
</evidence>
<dbReference type="Gene3D" id="3.30.1370.10">
    <property type="entry name" value="K Homology domain, type 1"/>
    <property type="match status" value="2"/>
</dbReference>
<feature type="coiled-coil region" evidence="16">
    <location>
        <begin position="357"/>
        <end position="384"/>
    </location>
</feature>
<keyword evidence="10" id="KW-0524">Neurogenesis</keyword>
<feature type="compositionally biased region" description="Basic and acidic residues" evidence="17">
    <location>
        <begin position="485"/>
        <end position="503"/>
    </location>
</feature>
<keyword evidence="11" id="KW-0770">Synapse</keyword>
<evidence type="ECO:0000256" key="2">
    <source>
        <dbReference type="ARBA" id="ARBA00004484"/>
    </source>
</evidence>
<dbReference type="GO" id="GO:0045182">
    <property type="term" value="F:translation regulator activity"/>
    <property type="evidence" value="ECO:0007669"/>
    <property type="project" value="TreeGrafter"/>
</dbReference>
<evidence type="ECO:0000256" key="12">
    <source>
        <dbReference type="ARBA" id="ARBA00023273"/>
    </source>
</evidence>
<evidence type="ECO:0000256" key="13">
    <source>
        <dbReference type="ARBA" id="ARBA00023274"/>
    </source>
</evidence>
<evidence type="ECO:0000256" key="10">
    <source>
        <dbReference type="ARBA" id="ARBA00022902"/>
    </source>
</evidence>
<sequence length="615" mass="68901">MDDLSVEVCGENGAYYKGTVTDVFEDAVMVSFDNDYQEEARFAFSQVRFPPIENQSPPPYEEGMEVEVFTRSNEREACGWWTAIIKMMKIDICAVGYLGFEHPYTEIVELKRLRPKNTNPPITSKSFYKFEISVPEELREEAKEDGVHKEFQKSISAGVFRFVPDRGVIVVISKHDFTQKRASMLQDMHFRNLAQKVILLKKTEEAARQLESTKLHNQGFTDEFKVREDLMGLAIGAHGSNIQAARNLEGVINIELEEKTCTFKITGESNEAVHRARVMLEYAEEFFQVPRDLVGKVIGRNGRIIQEIVDKSGVFRIKIAGDDEPDQNIPREAGHVPFVFIGTVESISNAKVLLEYHLAHLKEVEQLRQEKQEIDQQLRAIQESSMGSIQSFPATRRSERGYSSDLDSVRSARGASRGRGRGRGTNGGNNTRYHQGNRRDLPDDDYHSRGDHPRGYGDRNNGGYRGNDRRGGRRAGKMQLNGRENFTHEEIENREMSSVERAESCSSTEGGGASRRRRRQKSSTQTNGAAPSTTASVAANKAGKPGGDTTKVPIENNSQLSGQNKREPVSSKNTSLKADKPQQPKGRRPKNKNQDALNSDAKKESLVNGSSAVLI</sequence>
<dbReference type="GO" id="GO:0003730">
    <property type="term" value="F:mRNA 3'-UTR binding"/>
    <property type="evidence" value="ECO:0007669"/>
    <property type="project" value="TreeGrafter"/>
</dbReference>
<dbReference type="Pfam" id="PF17904">
    <property type="entry name" value="KH_9"/>
    <property type="match status" value="1"/>
</dbReference>
<dbReference type="PANTHER" id="PTHR10603:SF7">
    <property type="entry name" value="FRAGILE X MESSENGER RIBONUCLEOPROTEIN 1 HOMOLOG"/>
    <property type="match status" value="1"/>
</dbReference>
<feature type="compositionally biased region" description="Polar residues" evidence="17">
    <location>
        <begin position="527"/>
        <end position="537"/>
    </location>
</feature>
<dbReference type="InterPro" id="IPR040148">
    <property type="entry name" value="FMR1"/>
</dbReference>
<dbReference type="GO" id="GO:0007399">
    <property type="term" value="P:nervous system development"/>
    <property type="evidence" value="ECO:0007669"/>
    <property type="project" value="UniProtKB-KW"/>
</dbReference>
<dbReference type="CDD" id="cd22425">
    <property type="entry name" value="KH_I_FMR1_FXR_rpt1"/>
    <property type="match status" value="1"/>
</dbReference>
<evidence type="ECO:0000256" key="17">
    <source>
        <dbReference type="SAM" id="MobiDB-lite"/>
    </source>
</evidence>
<dbReference type="FunFam" id="3.30.1370.10:FF:000054">
    <property type="entry name" value="Fragile X mental retardation protein 1"/>
    <property type="match status" value="1"/>
</dbReference>
<feature type="domain" description="Agenet-like" evidence="18">
    <location>
        <begin position="64"/>
        <end position="116"/>
    </location>
</feature>
<dbReference type="GO" id="GO:0048513">
    <property type="term" value="P:animal organ development"/>
    <property type="evidence" value="ECO:0007669"/>
    <property type="project" value="TreeGrafter"/>
</dbReference>
<evidence type="ECO:0000256" key="6">
    <source>
        <dbReference type="ARBA" id="ARBA00022491"/>
    </source>
</evidence>
<evidence type="ECO:0000313" key="20">
    <source>
        <dbReference type="Proteomes" id="UP000594454"/>
    </source>
</evidence>
<evidence type="ECO:0000256" key="14">
    <source>
        <dbReference type="ARBA" id="ARBA00034103"/>
    </source>
</evidence>
<evidence type="ECO:0000256" key="3">
    <source>
        <dbReference type="ARBA" id="ARBA00004487"/>
    </source>
</evidence>
<feature type="region of interest" description="Disordered" evidence="17">
    <location>
        <begin position="385"/>
        <end position="615"/>
    </location>
</feature>
<evidence type="ECO:0000256" key="11">
    <source>
        <dbReference type="ARBA" id="ARBA00023018"/>
    </source>
</evidence>
<evidence type="ECO:0000313" key="19">
    <source>
        <dbReference type="EMBL" id="CAD7085235.1"/>
    </source>
</evidence>
<evidence type="ECO:0000256" key="5">
    <source>
        <dbReference type="ARBA" id="ARBA00022490"/>
    </source>
</evidence>
<dbReference type="InterPro" id="IPR036612">
    <property type="entry name" value="KH_dom_type_1_sf"/>
</dbReference>
<dbReference type="Pfam" id="PF12235">
    <property type="entry name" value="FXMRP1_C_core"/>
    <property type="match status" value="1"/>
</dbReference>
<dbReference type="SMART" id="SM00322">
    <property type="entry name" value="KH"/>
    <property type="match status" value="2"/>
</dbReference>
<dbReference type="CDD" id="cd22426">
    <property type="entry name" value="KH_I_FMR1_FXR_rpt2"/>
    <property type="match status" value="1"/>
</dbReference>
<dbReference type="InterPro" id="IPR022034">
    <property type="entry name" value="FMR1-like_C_core"/>
</dbReference>
<dbReference type="InterPro" id="IPR008395">
    <property type="entry name" value="Agenet-like_dom"/>
</dbReference>
<gene>
    <name evidence="19" type="ORF">HERILL_LOCUS8086</name>
</gene>
<dbReference type="GO" id="GO:0098793">
    <property type="term" value="C:presynapse"/>
    <property type="evidence" value="ECO:0007669"/>
    <property type="project" value="GOC"/>
</dbReference>
<dbReference type="PANTHER" id="PTHR10603">
    <property type="entry name" value="FRAGILE X MENTAL RETARDATION SYNDROME-RELATED PROTEIN"/>
    <property type="match status" value="1"/>
</dbReference>
<dbReference type="Pfam" id="PF00013">
    <property type="entry name" value="KH_1"/>
    <property type="match status" value="2"/>
</dbReference>
<evidence type="ECO:0000256" key="9">
    <source>
        <dbReference type="ARBA" id="ARBA00022884"/>
    </source>
</evidence>
<dbReference type="GO" id="GO:0048170">
    <property type="term" value="P:positive regulation of long-term neuronal synaptic plasticity"/>
    <property type="evidence" value="ECO:0007669"/>
    <property type="project" value="TreeGrafter"/>
</dbReference>
<dbReference type="Pfam" id="PF05641">
    <property type="entry name" value="Agenet"/>
    <property type="match status" value="1"/>
</dbReference>
<keyword evidence="7" id="KW-0677">Repeat</keyword>
<feature type="compositionally biased region" description="Basic and acidic residues" evidence="17">
    <location>
        <begin position="396"/>
        <end position="410"/>
    </location>
</feature>
<dbReference type="GO" id="GO:0043204">
    <property type="term" value="C:perikaryon"/>
    <property type="evidence" value="ECO:0007669"/>
    <property type="project" value="UniProtKB-SubCell"/>
</dbReference>
<dbReference type="Gene3D" id="2.30.30.140">
    <property type="match status" value="2"/>
</dbReference>
<keyword evidence="5" id="KW-0963">Cytoplasm</keyword>
<dbReference type="GO" id="GO:0051028">
    <property type="term" value="P:mRNA transport"/>
    <property type="evidence" value="ECO:0007669"/>
    <property type="project" value="TreeGrafter"/>
</dbReference>
<comment type="similarity">
    <text evidence="4">Belongs to the FMR1 family.</text>
</comment>
<evidence type="ECO:0000259" key="18">
    <source>
        <dbReference type="PROSITE" id="PS51641"/>
    </source>
</evidence>
<evidence type="ECO:0000256" key="1">
    <source>
        <dbReference type="ARBA" id="ARBA00004210"/>
    </source>
</evidence>
<dbReference type="FunFam" id="2.30.30.140:FF:000103">
    <property type="entry name" value="Fmr1, isoform J"/>
    <property type="match status" value="1"/>
</dbReference>
<dbReference type="GO" id="GO:0010494">
    <property type="term" value="C:cytoplasmic stress granule"/>
    <property type="evidence" value="ECO:0007669"/>
    <property type="project" value="UniProtKB-SubCell"/>
</dbReference>
<keyword evidence="20" id="KW-1185">Reference proteome</keyword>
<dbReference type="GO" id="GO:0043488">
    <property type="term" value="P:regulation of mRNA stability"/>
    <property type="evidence" value="ECO:0007669"/>
    <property type="project" value="TreeGrafter"/>
</dbReference>
<dbReference type="InterPro" id="IPR040472">
    <property type="entry name" value="FMRP_KH0"/>
</dbReference>
<comment type="subcellular location">
    <subcellularLocation>
        <location evidence="3">Cell projection</location>
        <location evidence="3">Neuron projection</location>
    </subcellularLocation>
    <subcellularLocation>
        <location evidence="1">Cytoplasm</location>
        <location evidence="1">Stress granule</location>
    </subcellularLocation>
    <subcellularLocation>
        <location evidence="2">Perikaryon</location>
    </subcellularLocation>
    <subcellularLocation>
        <location evidence="14">Synapse</location>
    </subcellularLocation>
</comment>
<organism evidence="19 20">
    <name type="scientific">Hermetia illucens</name>
    <name type="common">Black soldier fly</name>
    <dbReference type="NCBI Taxonomy" id="343691"/>
    <lineage>
        <taxon>Eukaryota</taxon>
        <taxon>Metazoa</taxon>
        <taxon>Ecdysozoa</taxon>
        <taxon>Arthropoda</taxon>
        <taxon>Hexapoda</taxon>
        <taxon>Insecta</taxon>
        <taxon>Pterygota</taxon>
        <taxon>Neoptera</taxon>
        <taxon>Endopterygota</taxon>
        <taxon>Diptera</taxon>
        <taxon>Brachycera</taxon>
        <taxon>Stratiomyomorpha</taxon>
        <taxon>Stratiomyidae</taxon>
        <taxon>Hermetiinae</taxon>
        <taxon>Hermetia</taxon>
    </lineage>
</organism>
<dbReference type="CDD" id="cd20402">
    <property type="entry name" value="Tudor_Agenet_FMRP-like_rpt1"/>
    <property type="match status" value="1"/>
</dbReference>
<dbReference type="InterPro" id="IPR041560">
    <property type="entry name" value="Tudor_FRM1"/>
</dbReference>
<dbReference type="InterPro" id="IPR004087">
    <property type="entry name" value="KH_dom"/>
</dbReference>
<keyword evidence="6" id="KW-0678">Repressor</keyword>
<keyword evidence="8" id="KW-0810">Translation regulation</keyword>
<dbReference type="GO" id="GO:0005634">
    <property type="term" value="C:nucleus"/>
    <property type="evidence" value="ECO:0007669"/>
    <property type="project" value="TreeGrafter"/>
</dbReference>
<name>A0A7R8UR65_HERIL</name>
<dbReference type="OrthoDB" id="424249at2759"/>
<keyword evidence="13" id="KW-0687">Ribonucleoprotein</keyword>
<evidence type="ECO:0000256" key="4">
    <source>
        <dbReference type="ARBA" id="ARBA00006633"/>
    </source>
</evidence>
<dbReference type="SUPFAM" id="SSF54791">
    <property type="entry name" value="Eukaryotic type KH-domain (KH-domain type I)"/>
    <property type="match status" value="2"/>
</dbReference>
<dbReference type="PROSITE" id="PS50084">
    <property type="entry name" value="KH_TYPE_1"/>
    <property type="match status" value="2"/>
</dbReference>
<dbReference type="GO" id="GO:0045727">
    <property type="term" value="P:positive regulation of translation"/>
    <property type="evidence" value="ECO:0007669"/>
    <property type="project" value="TreeGrafter"/>
</dbReference>
<evidence type="ECO:0000256" key="15">
    <source>
        <dbReference type="PROSITE-ProRule" id="PRU00117"/>
    </source>
</evidence>